<keyword evidence="2" id="KW-0479">Metal-binding</keyword>
<dbReference type="RefSeq" id="XP_021812814.1">
    <property type="nucleotide sequence ID" value="XM_021957122.1"/>
</dbReference>
<dbReference type="InterPro" id="IPR008972">
    <property type="entry name" value="Cupredoxin"/>
</dbReference>
<organism evidence="9 10">
    <name type="scientific">Prunus avium</name>
    <name type="common">Cherry</name>
    <name type="synonym">Cerasus avium</name>
    <dbReference type="NCBI Taxonomy" id="42229"/>
    <lineage>
        <taxon>Eukaryota</taxon>
        <taxon>Viridiplantae</taxon>
        <taxon>Streptophyta</taxon>
        <taxon>Embryophyta</taxon>
        <taxon>Tracheophyta</taxon>
        <taxon>Spermatophyta</taxon>
        <taxon>Magnoliopsida</taxon>
        <taxon>eudicotyledons</taxon>
        <taxon>Gunneridae</taxon>
        <taxon>Pentapetalae</taxon>
        <taxon>rosids</taxon>
        <taxon>fabids</taxon>
        <taxon>Rosales</taxon>
        <taxon>Rosaceae</taxon>
        <taxon>Amygdaloideae</taxon>
        <taxon>Amygdaleae</taxon>
        <taxon>Prunus</taxon>
    </lineage>
</organism>
<keyword evidence="1" id="KW-0813">Transport</keyword>
<evidence type="ECO:0000256" key="3">
    <source>
        <dbReference type="ARBA" id="ARBA00022982"/>
    </source>
</evidence>
<keyword evidence="4" id="KW-0186">Copper</keyword>
<dbReference type="Proteomes" id="UP000515124">
    <property type="component" value="Unplaced"/>
</dbReference>
<dbReference type="KEGG" id="pavi:110755834"/>
<evidence type="ECO:0000256" key="2">
    <source>
        <dbReference type="ARBA" id="ARBA00022723"/>
    </source>
</evidence>
<feature type="region of interest" description="Disordered" evidence="6">
    <location>
        <begin position="117"/>
        <end position="142"/>
    </location>
</feature>
<evidence type="ECO:0000256" key="6">
    <source>
        <dbReference type="SAM" id="MobiDB-lite"/>
    </source>
</evidence>
<keyword evidence="3" id="KW-0249">Electron transport</keyword>
<dbReference type="FunFam" id="2.60.40.420:FF:000003">
    <property type="entry name" value="Blue copper"/>
    <property type="match status" value="1"/>
</dbReference>
<feature type="transmembrane region" description="Helical" evidence="7">
    <location>
        <begin position="154"/>
        <end position="174"/>
    </location>
</feature>
<dbReference type="InterPro" id="IPR039391">
    <property type="entry name" value="Phytocyanin-like"/>
</dbReference>
<dbReference type="PROSITE" id="PS51485">
    <property type="entry name" value="PHYTOCYANIN"/>
    <property type="match status" value="1"/>
</dbReference>
<evidence type="ECO:0000313" key="9">
    <source>
        <dbReference type="Proteomes" id="UP000515124"/>
    </source>
</evidence>
<sequence>MAFSGACSGAVYRVVDSAGWTSRGLVDYNKWASTKDFNVGDTLTFVYNNQFHNVMQVSDQDFQSCNASAISTYTSGSDTITPKRPGHYYFLCGAPGHCQAGQKVDSKVTLPVSESFIPSPSPSPYGSSSSASHPEEMSPSSTLSSAPTLNSCKLGFAATAFMLGLLGFVLCVLVHGCGTNCG</sequence>
<evidence type="ECO:0000256" key="5">
    <source>
        <dbReference type="ARBA" id="ARBA00023180"/>
    </source>
</evidence>
<keyword evidence="9" id="KW-1185">Reference proteome</keyword>
<keyword evidence="7" id="KW-0472">Membrane</keyword>
<dbReference type="InterPro" id="IPR028871">
    <property type="entry name" value="BlueCu_1_BS"/>
</dbReference>
<keyword evidence="7" id="KW-1133">Transmembrane helix</keyword>
<proteinExistence type="predicted"/>
<accession>A0A6P5SAB1</accession>
<keyword evidence="5" id="KW-0325">Glycoprotein</keyword>
<evidence type="ECO:0000256" key="4">
    <source>
        <dbReference type="ARBA" id="ARBA00023008"/>
    </source>
</evidence>
<evidence type="ECO:0000256" key="7">
    <source>
        <dbReference type="SAM" id="Phobius"/>
    </source>
</evidence>
<dbReference type="PROSITE" id="PS00196">
    <property type="entry name" value="COPPER_BLUE"/>
    <property type="match status" value="1"/>
</dbReference>
<dbReference type="AlphaFoldDB" id="A0A6P5SAB1"/>
<dbReference type="Gene3D" id="2.60.40.420">
    <property type="entry name" value="Cupredoxins - blue copper proteins"/>
    <property type="match status" value="1"/>
</dbReference>
<keyword evidence="7" id="KW-0812">Transmembrane</keyword>
<dbReference type="PANTHER" id="PTHR33021">
    <property type="entry name" value="BLUE COPPER PROTEIN"/>
    <property type="match status" value="1"/>
</dbReference>
<dbReference type="GO" id="GO:0046872">
    <property type="term" value="F:metal ion binding"/>
    <property type="evidence" value="ECO:0007669"/>
    <property type="project" value="UniProtKB-KW"/>
</dbReference>
<reference evidence="10" key="1">
    <citation type="submission" date="2025-08" db="UniProtKB">
        <authorList>
            <consortium name="RefSeq"/>
        </authorList>
    </citation>
    <scope>IDENTIFICATION</scope>
</reference>
<feature type="domain" description="Phytocyanin" evidence="8">
    <location>
        <begin position="10"/>
        <end position="110"/>
    </location>
</feature>
<evidence type="ECO:0000313" key="10">
    <source>
        <dbReference type="RefSeq" id="XP_021812814.1"/>
    </source>
</evidence>
<dbReference type="GeneID" id="110755834"/>
<name>A0A6P5SAB1_PRUAV</name>
<dbReference type="Pfam" id="PF02298">
    <property type="entry name" value="Cu_bind_like"/>
    <property type="match status" value="1"/>
</dbReference>
<gene>
    <name evidence="10" type="primary">LOC110755834</name>
</gene>
<evidence type="ECO:0000256" key="1">
    <source>
        <dbReference type="ARBA" id="ARBA00022448"/>
    </source>
</evidence>
<protein>
    <submittedName>
        <fullName evidence="10">Mavicyanin-like</fullName>
    </submittedName>
</protein>
<dbReference type="GO" id="GO:0005886">
    <property type="term" value="C:plasma membrane"/>
    <property type="evidence" value="ECO:0007669"/>
    <property type="project" value="TreeGrafter"/>
</dbReference>
<dbReference type="SUPFAM" id="SSF49503">
    <property type="entry name" value="Cupredoxins"/>
    <property type="match status" value="1"/>
</dbReference>
<evidence type="ECO:0000259" key="8">
    <source>
        <dbReference type="PROSITE" id="PS51485"/>
    </source>
</evidence>
<dbReference type="InterPro" id="IPR003245">
    <property type="entry name" value="Phytocyanin_dom"/>
</dbReference>
<dbReference type="GO" id="GO:0009055">
    <property type="term" value="F:electron transfer activity"/>
    <property type="evidence" value="ECO:0007669"/>
    <property type="project" value="InterPro"/>
</dbReference>
<dbReference type="PANTHER" id="PTHR33021:SF356">
    <property type="entry name" value="MAVICYANIN"/>
    <property type="match status" value="1"/>
</dbReference>